<name>A0A4P8L2V9_9BACT</name>
<reference evidence="3 4" key="1">
    <citation type="submission" date="2019-05" db="EMBL/GenBank/DDBJ databases">
        <title>The Complete Genome Sequence of the n-alkane-degrading Desulfoglaeba alkanexedens ALDC reveals multiple alkylsuccinate synthase gene clusters.</title>
        <authorList>
            <person name="Callaghan A.V."/>
            <person name="Davidova I.A."/>
            <person name="Duncan K.E."/>
            <person name="Morris B."/>
            <person name="McInerney M.J."/>
        </authorList>
    </citation>
    <scope>NUCLEOTIDE SEQUENCE [LARGE SCALE GENOMIC DNA]</scope>
    <source>
        <strain evidence="3 4">ALDC</strain>
    </source>
</reference>
<dbReference type="EMBL" id="CP040098">
    <property type="protein sequence ID" value="QCQ22267.1"/>
    <property type="molecule type" value="Genomic_DNA"/>
</dbReference>
<evidence type="ECO:0000259" key="2">
    <source>
        <dbReference type="Pfam" id="PF12728"/>
    </source>
</evidence>
<evidence type="ECO:0000256" key="1">
    <source>
        <dbReference type="SAM" id="MobiDB-lite"/>
    </source>
</evidence>
<proteinExistence type="predicted"/>
<dbReference type="GO" id="GO:0003677">
    <property type="term" value="F:DNA binding"/>
    <property type="evidence" value="ECO:0007669"/>
    <property type="project" value="InterPro"/>
</dbReference>
<dbReference type="InterPro" id="IPR009061">
    <property type="entry name" value="DNA-bd_dom_put_sf"/>
</dbReference>
<evidence type="ECO:0000313" key="4">
    <source>
        <dbReference type="Proteomes" id="UP000298602"/>
    </source>
</evidence>
<dbReference type="SUPFAM" id="SSF46955">
    <property type="entry name" value="Putative DNA-binding domain"/>
    <property type="match status" value="1"/>
</dbReference>
<dbReference type="Pfam" id="PF12728">
    <property type="entry name" value="HTH_17"/>
    <property type="match status" value="1"/>
</dbReference>
<feature type="compositionally biased region" description="Polar residues" evidence="1">
    <location>
        <begin position="77"/>
        <end position="86"/>
    </location>
</feature>
<reference evidence="3 4" key="2">
    <citation type="submission" date="2019-05" db="EMBL/GenBank/DDBJ databases">
        <authorList>
            <person name="Suflita J.M."/>
            <person name="Marks C.R."/>
        </authorList>
    </citation>
    <scope>NUCLEOTIDE SEQUENCE [LARGE SCALE GENOMIC DNA]</scope>
    <source>
        <strain evidence="3 4">ALDC</strain>
    </source>
</reference>
<dbReference type="NCBIfam" id="TIGR01764">
    <property type="entry name" value="excise"/>
    <property type="match status" value="1"/>
</dbReference>
<feature type="compositionally biased region" description="Basic residues" evidence="1">
    <location>
        <begin position="94"/>
        <end position="109"/>
    </location>
</feature>
<feature type="domain" description="Helix-turn-helix" evidence="2">
    <location>
        <begin position="7"/>
        <end position="55"/>
    </location>
</feature>
<dbReference type="InterPro" id="IPR010093">
    <property type="entry name" value="SinI_DNA-bd"/>
</dbReference>
<protein>
    <submittedName>
        <fullName evidence="3">Helix-turn-helix domain-containing protein</fullName>
    </submittedName>
</protein>
<organism evidence="3 4">
    <name type="scientific">Desulfoglaeba alkanexedens ALDC</name>
    <dbReference type="NCBI Taxonomy" id="980445"/>
    <lineage>
        <taxon>Bacteria</taxon>
        <taxon>Pseudomonadati</taxon>
        <taxon>Thermodesulfobacteriota</taxon>
        <taxon>Syntrophobacteria</taxon>
        <taxon>Syntrophobacterales</taxon>
        <taxon>Syntrophobacteraceae</taxon>
        <taxon>Desulfoglaeba</taxon>
    </lineage>
</organism>
<dbReference type="KEGG" id="dax:FDQ92_08905"/>
<evidence type="ECO:0000313" key="3">
    <source>
        <dbReference type="EMBL" id="QCQ22267.1"/>
    </source>
</evidence>
<dbReference type="InterPro" id="IPR036388">
    <property type="entry name" value="WH-like_DNA-bd_sf"/>
</dbReference>
<dbReference type="Proteomes" id="UP000298602">
    <property type="component" value="Chromosome"/>
</dbReference>
<dbReference type="InterPro" id="IPR041657">
    <property type="entry name" value="HTH_17"/>
</dbReference>
<dbReference type="OrthoDB" id="9800023at2"/>
<keyword evidence="4" id="KW-1185">Reference proteome</keyword>
<feature type="region of interest" description="Disordered" evidence="1">
    <location>
        <begin position="55"/>
        <end position="119"/>
    </location>
</feature>
<accession>A0A4P8L2V9</accession>
<dbReference type="Gene3D" id="1.10.10.10">
    <property type="entry name" value="Winged helix-like DNA-binding domain superfamily/Winged helix DNA-binding domain"/>
    <property type="match status" value="1"/>
</dbReference>
<sequence length="119" mass="13670">MEASERWVGVDDVAAHLGVAKDSIYRWIDERGLPAHRVGRLFRFKLSEIDEWVRQDNEREKTPNSIQSRPSSKRPNSRVLPTNSIRISAGRARSPQKTRSLKRWSRRAFPKTESSGSAI</sequence>
<dbReference type="AlphaFoldDB" id="A0A4P8L2V9"/>
<gene>
    <name evidence="3" type="ORF">FDQ92_08905</name>
</gene>